<proteinExistence type="predicted"/>
<protein>
    <recommendedName>
        <fullName evidence="3">Immunity protein 50 of polymorphic toxin system</fullName>
    </recommendedName>
</protein>
<dbReference type="RefSeq" id="WP_103552033.1">
    <property type="nucleotide sequence ID" value="NZ_KZ626898.1"/>
</dbReference>
<evidence type="ECO:0000313" key="1">
    <source>
        <dbReference type="EMBL" id="PKT70030.1"/>
    </source>
</evidence>
<keyword evidence="2" id="KW-1185">Reference proteome</keyword>
<sequence length="134" mass="14798">MSADWSRLLASPEFLGKLYGSDPPSADSCDPFYVHVDERENSVTLGFDTRVLPVRIPAAWREKRFNAFEFHLVFERVSGLRVTGWDAAAARRIGMVVREENFEVILGSPGSGIAFHASTARLARTHAYLASGGI</sequence>
<organism evidence="1 2">
    <name type="scientific">Streptomyces populi</name>
    <dbReference type="NCBI Taxonomy" id="2058924"/>
    <lineage>
        <taxon>Bacteria</taxon>
        <taxon>Bacillati</taxon>
        <taxon>Actinomycetota</taxon>
        <taxon>Actinomycetes</taxon>
        <taxon>Kitasatosporales</taxon>
        <taxon>Streptomycetaceae</taxon>
        <taxon>Streptomyces</taxon>
    </lineage>
</organism>
<evidence type="ECO:0008006" key="3">
    <source>
        <dbReference type="Google" id="ProtNLM"/>
    </source>
</evidence>
<dbReference type="Proteomes" id="UP000236178">
    <property type="component" value="Unassembled WGS sequence"/>
</dbReference>
<dbReference type="InterPro" id="IPR028957">
    <property type="entry name" value="Imm50"/>
</dbReference>
<name>A0A2I0SJE2_9ACTN</name>
<gene>
    <name evidence="1" type="ORF">CW362_26335</name>
</gene>
<reference evidence="1 2" key="1">
    <citation type="submission" date="2017-12" db="EMBL/GenBank/DDBJ databases">
        <title>Streptomyces populusis sp. nov., a novel endophytic actinobacterium isolated from stems of Populus adenopoda Maxim.</title>
        <authorList>
            <person name="Wang Z."/>
        </authorList>
    </citation>
    <scope>NUCLEOTIDE SEQUENCE [LARGE SCALE GENOMIC DNA]</scope>
    <source>
        <strain evidence="1 2">A249</strain>
    </source>
</reference>
<accession>A0A2I0SJE2</accession>
<dbReference type="AlphaFoldDB" id="A0A2I0SJE2"/>
<dbReference type="OrthoDB" id="4229595at2"/>
<dbReference type="EMBL" id="PJOS01000059">
    <property type="protein sequence ID" value="PKT70030.1"/>
    <property type="molecule type" value="Genomic_DNA"/>
</dbReference>
<comment type="caution">
    <text evidence="1">The sequence shown here is derived from an EMBL/GenBank/DDBJ whole genome shotgun (WGS) entry which is preliminary data.</text>
</comment>
<evidence type="ECO:0000313" key="2">
    <source>
        <dbReference type="Proteomes" id="UP000236178"/>
    </source>
</evidence>
<dbReference type="Pfam" id="PF15594">
    <property type="entry name" value="Imm50"/>
    <property type="match status" value="1"/>
</dbReference>